<dbReference type="Proteomes" id="UP000031036">
    <property type="component" value="Unassembled WGS sequence"/>
</dbReference>
<accession>A0A0B2V9L2</accession>
<evidence type="ECO:0000313" key="1">
    <source>
        <dbReference type="EMBL" id="KHN77685.1"/>
    </source>
</evidence>
<reference evidence="1 2" key="1">
    <citation type="submission" date="2014-11" db="EMBL/GenBank/DDBJ databases">
        <title>Genetic blueprint of the zoonotic pathogen Toxocara canis.</title>
        <authorList>
            <person name="Zhu X.-Q."/>
            <person name="Korhonen P.K."/>
            <person name="Cai H."/>
            <person name="Young N.D."/>
            <person name="Nejsum P."/>
            <person name="von Samson-Himmelstjerna G."/>
            <person name="Boag P.R."/>
            <person name="Tan P."/>
            <person name="Li Q."/>
            <person name="Min J."/>
            <person name="Yang Y."/>
            <person name="Wang X."/>
            <person name="Fang X."/>
            <person name="Hall R.S."/>
            <person name="Hofmann A."/>
            <person name="Sternberg P.W."/>
            <person name="Jex A.R."/>
            <person name="Gasser R.B."/>
        </authorList>
    </citation>
    <scope>NUCLEOTIDE SEQUENCE [LARGE SCALE GENOMIC DNA]</scope>
    <source>
        <strain evidence="1">PN_DK_2014</strain>
    </source>
</reference>
<name>A0A0B2V9L2_TOXCA</name>
<dbReference type="EMBL" id="JPKZ01002256">
    <property type="protein sequence ID" value="KHN77685.1"/>
    <property type="molecule type" value="Genomic_DNA"/>
</dbReference>
<evidence type="ECO:0000313" key="2">
    <source>
        <dbReference type="Proteomes" id="UP000031036"/>
    </source>
</evidence>
<organism evidence="1 2">
    <name type="scientific">Toxocara canis</name>
    <name type="common">Canine roundworm</name>
    <dbReference type="NCBI Taxonomy" id="6265"/>
    <lineage>
        <taxon>Eukaryota</taxon>
        <taxon>Metazoa</taxon>
        <taxon>Ecdysozoa</taxon>
        <taxon>Nematoda</taxon>
        <taxon>Chromadorea</taxon>
        <taxon>Rhabditida</taxon>
        <taxon>Spirurina</taxon>
        <taxon>Ascaridomorpha</taxon>
        <taxon>Ascaridoidea</taxon>
        <taxon>Toxocaridae</taxon>
        <taxon>Toxocara</taxon>
    </lineage>
</organism>
<proteinExistence type="predicted"/>
<protein>
    <submittedName>
        <fullName evidence="1">Uncharacterized protein</fullName>
    </submittedName>
</protein>
<sequence>MLDPAPPEQSTKYFWHIQGAYIDASRHNDKVKISSELNEICLKHRQKPKIFQFNSVDVEGVEIDLP</sequence>
<dbReference type="AlphaFoldDB" id="A0A0B2V9L2"/>
<comment type="caution">
    <text evidence="1">The sequence shown here is derived from an EMBL/GenBank/DDBJ whole genome shotgun (WGS) entry which is preliminary data.</text>
</comment>
<gene>
    <name evidence="1" type="ORF">Tcan_04648</name>
</gene>
<keyword evidence="2" id="KW-1185">Reference proteome</keyword>
<dbReference type="OrthoDB" id="5869600at2759"/>